<dbReference type="PANTHER" id="PTHR31391:SF157">
    <property type="entry name" value="B3 DOMAIN-CONTAINING PROTEIN REM16"/>
    <property type="match status" value="1"/>
</dbReference>
<feature type="region of interest" description="Disordered" evidence="6">
    <location>
        <begin position="286"/>
        <end position="323"/>
    </location>
</feature>
<keyword evidence="4" id="KW-0804">Transcription</keyword>
<evidence type="ECO:0000313" key="9">
    <source>
        <dbReference type="Proteomes" id="UP001154282"/>
    </source>
</evidence>
<dbReference type="InterPro" id="IPR044837">
    <property type="entry name" value="REM16-like"/>
</dbReference>
<feature type="region of interest" description="Disordered" evidence="6">
    <location>
        <begin position="236"/>
        <end position="259"/>
    </location>
</feature>
<evidence type="ECO:0000256" key="4">
    <source>
        <dbReference type="ARBA" id="ARBA00023163"/>
    </source>
</evidence>
<dbReference type="Pfam" id="PF02362">
    <property type="entry name" value="B3"/>
    <property type="match status" value="2"/>
</dbReference>
<comment type="caution">
    <text evidence="8">The sequence shown here is derived from an EMBL/GenBank/DDBJ whole genome shotgun (WGS) entry which is preliminary data.</text>
</comment>
<gene>
    <name evidence="8" type="ORF">LITE_LOCUS48819</name>
</gene>
<dbReference type="SUPFAM" id="SSF101936">
    <property type="entry name" value="DNA-binding pseudobarrel domain"/>
    <property type="match status" value="2"/>
</dbReference>
<feature type="compositionally biased region" description="Basic and acidic residues" evidence="6">
    <location>
        <begin position="296"/>
        <end position="323"/>
    </location>
</feature>
<dbReference type="GO" id="GO:0003677">
    <property type="term" value="F:DNA binding"/>
    <property type="evidence" value="ECO:0007669"/>
    <property type="project" value="UniProtKB-KW"/>
</dbReference>
<feature type="region of interest" description="Disordered" evidence="6">
    <location>
        <begin position="202"/>
        <end position="222"/>
    </location>
</feature>
<evidence type="ECO:0000256" key="5">
    <source>
        <dbReference type="ARBA" id="ARBA00023242"/>
    </source>
</evidence>
<dbReference type="Proteomes" id="UP001154282">
    <property type="component" value="Unassembled WGS sequence"/>
</dbReference>
<accession>A0AAV0RPT2</accession>
<evidence type="ECO:0000313" key="8">
    <source>
        <dbReference type="EMBL" id="CAI0558549.1"/>
    </source>
</evidence>
<evidence type="ECO:0000259" key="7">
    <source>
        <dbReference type="PROSITE" id="PS50863"/>
    </source>
</evidence>
<feature type="domain" description="TF-B3" evidence="7">
    <location>
        <begin position="93"/>
        <end position="186"/>
    </location>
</feature>
<reference evidence="8" key="1">
    <citation type="submission" date="2022-08" db="EMBL/GenBank/DDBJ databases">
        <authorList>
            <person name="Gutierrez-Valencia J."/>
        </authorList>
    </citation>
    <scope>NUCLEOTIDE SEQUENCE</scope>
</reference>
<dbReference type="CDD" id="cd10017">
    <property type="entry name" value="B3_DNA"/>
    <property type="match status" value="2"/>
</dbReference>
<keyword evidence="5" id="KW-0539">Nucleus</keyword>
<evidence type="ECO:0000256" key="2">
    <source>
        <dbReference type="ARBA" id="ARBA00023015"/>
    </source>
</evidence>
<evidence type="ECO:0000256" key="1">
    <source>
        <dbReference type="ARBA" id="ARBA00004123"/>
    </source>
</evidence>
<dbReference type="Gene3D" id="2.40.330.10">
    <property type="entry name" value="DNA-binding pseudobarrel domain"/>
    <property type="match status" value="2"/>
</dbReference>
<evidence type="ECO:0000256" key="6">
    <source>
        <dbReference type="SAM" id="MobiDB-lite"/>
    </source>
</evidence>
<keyword evidence="2" id="KW-0805">Transcription regulation</keyword>
<dbReference type="EMBL" id="CAMGYJ010000011">
    <property type="protein sequence ID" value="CAI0558549.1"/>
    <property type="molecule type" value="Genomic_DNA"/>
</dbReference>
<dbReference type="SMART" id="SM01019">
    <property type="entry name" value="B3"/>
    <property type="match status" value="2"/>
</dbReference>
<proteinExistence type="predicted"/>
<sequence>IFRSVIFQLRSDESINQAFNSRINLRFNIPAVHTSSYFSFFFRFRETLWSLFKSRVVAVQMGSRLIAGKMEEDSSGGGCRSWEEEMYWKHFQFTHFSQFLLPGYDHQLAMPKAFFGNQRKKLPERVTLKGPGGNTWEVGLAMNSGTMFFDEGWKEFVKDHSLKEHDLLVFKYNGVSHFEVMIFDGESFCERASSYFVKKCEQSKAPPENGSHPKRMLGGNSSGVIKATPVARFRGTSLEKTAENDIGSTVPSSRAGRAVVKNEAKTTPVAKPVTRTAEHPIVWEGTNAKFKRQKKSSGDSIHDSETEKSEGLSCSGDREKDKDVKTTPLSFDVVHDVPYISLRKLVTEAEKRKALESAQEAVTEDGFYVVMKPTHVYRKFFMSVPNVWTNKHLPLLLKHGVVLKVKDKTWTTKFTYQQSRKSGGLSAGWKSFAVENNLEEFDVCVFEPDGPFYASISLNVKIVRVIQDE</sequence>
<feature type="domain" description="TF-B3" evidence="7">
    <location>
        <begin position="367"/>
        <end position="466"/>
    </location>
</feature>
<keyword evidence="9" id="KW-1185">Reference proteome</keyword>
<dbReference type="PROSITE" id="PS50863">
    <property type="entry name" value="B3"/>
    <property type="match status" value="2"/>
</dbReference>
<protein>
    <recommendedName>
        <fullName evidence="7">TF-B3 domain-containing protein</fullName>
    </recommendedName>
</protein>
<dbReference type="AlphaFoldDB" id="A0AAV0RPT2"/>
<dbReference type="InterPro" id="IPR015300">
    <property type="entry name" value="DNA-bd_pseudobarrel_sf"/>
</dbReference>
<comment type="subcellular location">
    <subcellularLocation>
        <location evidence="1">Nucleus</location>
    </subcellularLocation>
</comment>
<feature type="non-terminal residue" evidence="8">
    <location>
        <position position="1"/>
    </location>
</feature>
<dbReference type="GO" id="GO:0005634">
    <property type="term" value="C:nucleus"/>
    <property type="evidence" value="ECO:0007669"/>
    <property type="project" value="UniProtKB-SubCell"/>
</dbReference>
<name>A0AAV0RPT2_9ROSI</name>
<evidence type="ECO:0000256" key="3">
    <source>
        <dbReference type="ARBA" id="ARBA00023125"/>
    </source>
</evidence>
<keyword evidence="3" id="KW-0238">DNA-binding</keyword>
<dbReference type="PANTHER" id="PTHR31391">
    <property type="entry name" value="B3 DOMAIN-CONTAINING PROTEIN OS11G0197600-RELATED"/>
    <property type="match status" value="1"/>
</dbReference>
<organism evidence="8 9">
    <name type="scientific">Linum tenue</name>
    <dbReference type="NCBI Taxonomy" id="586396"/>
    <lineage>
        <taxon>Eukaryota</taxon>
        <taxon>Viridiplantae</taxon>
        <taxon>Streptophyta</taxon>
        <taxon>Embryophyta</taxon>
        <taxon>Tracheophyta</taxon>
        <taxon>Spermatophyta</taxon>
        <taxon>Magnoliopsida</taxon>
        <taxon>eudicotyledons</taxon>
        <taxon>Gunneridae</taxon>
        <taxon>Pentapetalae</taxon>
        <taxon>rosids</taxon>
        <taxon>fabids</taxon>
        <taxon>Malpighiales</taxon>
        <taxon>Linaceae</taxon>
        <taxon>Linum</taxon>
    </lineage>
</organism>
<dbReference type="InterPro" id="IPR003340">
    <property type="entry name" value="B3_DNA-bd"/>
</dbReference>